<dbReference type="Proteomes" id="UP000677913">
    <property type="component" value="Unassembled WGS sequence"/>
</dbReference>
<name>A0A8J7WVL2_9ACTN</name>
<sequence>MPGITEILSATGAGEPADDALNFWIEMPQGYFSLPLTDTDDVLATAEANLRELAPPQQQDLLSAVIGTFSVLLDQLEQRNCVYCGLGWHTAQDDTVVSSSLVLSQQEMGQKRNPRLVLKDLVDLKARADEHGQADLVDLANRPALFFESVVILQRPQLPGSQGPAGDAEVYQLEAIVPCEDGSRIVAIEFSTPYVPHGPQFRTMMVLMANSVSFTAPQGSEDAGTAAQSINRILGGLGS</sequence>
<protein>
    <submittedName>
        <fullName evidence="1">Uncharacterized protein</fullName>
    </submittedName>
</protein>
<comment type="caution">
    <text evidence="1">The sequence shown here is derived from an EMBL/GenBank/DDBJ whole genome shotgun (WGS) entry which is preliminary data.</text>
</comment>
<dbReference type="RefSeq" id="WP_211472524.1">
    <property type="nucleotide sequence ID" value="NZ_JAGSXH010000237.1"/>
</dbReference>
<evidence type="ECO:0000313" key="2">
    <source>
        <dbReference type="Proteomes" id="UP000677913"/>
    </source>
</evidence>
<accession>A0A8J7WVL2</accession>
<gene>
    <name evidence="1" type="ORF">KGA66_28255</name>
</gene>
<keyword evidence="2" id="KW-1185">Reference proteome</keyword>
<dbReference type="AlphaFoldDB" id="A0A8J7WVL2"/>
<dbReference type="EMBL" id="JAGSXH010000237">
    <property type="protein sequence ID" value="MBS2966959.1"/>
    <property type="molecule type" value="Genomic_DNA"/>
</dbReference>
<organism evidence="1 2">
    <name type="scientific">Actinocrinis puniceicyclus</name>
    <dbReference type="NCBI Taxonomy" id="977794"/>
    <lineage>
        <taxon>Bacteria</taxon>
        <taxon>Bacillati</taxon>
        <taxon>Actinomycetota</taxon>
        <taxon>Actinomycetes</taxon>
        <taxon>Catenulisporales</taxon>
        <taxon>Actinospicaceae</taxon>
        <taxon>Actinocrinis</taxon>
    </lineage>
</organism>
<reference evidence="1" key="1">
    <citation type="submission" date="2021-04" db="EMBL/GenBank/DDBJ databases">
        <title>Genome based classification of Actinospica acidithermotolerans sp. nov., an actinobacterium isolated from an Indonesian hot spring.</title>
        <authorList>
            <person name="Kusuma A.B."/>
            <person name="Putra K.E."/>
            <person name="Nafisah S."/>
            <person name="Loh J."/>
            <person name="Nouioui I."/>
            <person name="Goodfellow M."/>
        </authorList>
    </citation>
    <scope>NUCLEOTIDE SEQUENCE</scope>
    <source>
        <strain evidence="1">DSM 45618</strain>
    </source>
</reference>
<proteinExistence type="predicted"/>
<evidence type="ECO:0000313" key="1">
    <source>
        <dbReference type="EMBL" id="MBS2966959.1"/>
    </source>
</evidence>